<proteinExistence type="predicted"/>
<dbReference type="SUPFAM" id="SSF46689">
    <property type="entry name" value="Homeodomain-like"/>
    <property type="match status" value="1"/>
</dbReference>
<dbReference type="Pfam" id="PF13305">
    <property type="entry name" value="TetR_C_33"/>
    <property type="match status" value="1"/>
</dbReference>
<dbReference type="EMBL" id="QZEZ01000001">
    <property type="protein sequence ID" value="RJK97539.1"/>
    <property type="molecule type" value="Genomic_DNA"/>
</dbReference>
<keyword evidence="3" id="KW-0804">Transcription</keyword>
<evidence type="ECO:0000313" key="7">
    <source>
        <dbReference type="Proteomes" id="UP000265614"/>
    </source>
</evidence>
<dbReference type="SUPFAM" id="SSF48498">
    <property type="entry name" value="Tetracyclin repressor-like, C-terminal domain"/>
    <property type="match status" value="1"/>
</dbReference>
<dbReference type="InterPro" id="IPR025996">
    <property type="entry name" value="MT1864/Rv1816-like_C"/>
</dbReference>
<keyword evidence="2 4" id="KW-0238">DNA-binding</keyword>
<dbReference type="Pfam" id="PF00440">
    <property type="entry name" value="TetR_N"/>
    <property type="match status" value="1"/>
</dbReference>
<dbReference type="InterPro" id="IPR036271">
    <property type="entry name" value="Tet_transcr_reg_TetR-rel_C_sf"/>
</dbReference>
<dbReference type="Gene3D" id="1.10.357.10">
    <property type="entry name" value="Tetracycline Repressor, domain 2"/>
    <property type="match status" value="1"/>
</dbReference>
<dbReference type="OrthoDB" id="3210322at2"/>
<protein>
    <submittedName>
        <fullName evidence="6">TetR/AcrR family transcriptional regulator</fullName>
    </submittedName>
</protein>
<evidence type="ECO:0000256" key="2">
    <source>
        <dbReference type="ARBA" id="ARBA00023125"/>
    </source>
</evidence>
<dbReference type="PANTHER" id="PTHR30055:SF243">
    <property type="entry name" value="HTH-TYPE TRANSCRIPTIONAL REGULATOR RV1816"/>
    <property type="match status" value="1"/>
</dbReference>
<dbReference type="AlphaFoldDB" id="A0A3A3YZY4"/>
<dbReference type="Proteomes" id="UP000265614">
    <property type="component" value="Unassembled WGS sequence"/>
</dbReference>
<gene>
    <name evidence="6" type="ORF">D5H78_00395</name>
</gene>
<dbReference type="InterPro" id="IPR001647">
    <property type="entry name" value="HTH_TetR"/>
</dbReference>
<accession>A0A3A3YZY4</accession>
<dbReference type="PANTHER" id="PTHR30055">
    <property type="entry name" value="HTH-TYPE TRANSCRIPTIONAL REGULATOR RUTR"/>
    <property type="match status" value="1"/>
</dbReference>
<evidence type="ECO:0000256" key="3">
    <source>
        <dbReference type="ARBA" id="ARBA00023163"/>
    </source>
</evidence>
<evidence type="ECO:0000256" key="1">
    <source>
        <dbReference type="ARBA" id="ARBA00023015"/>
    </source>
</evidence>
<evidence type="ECO:0000256" key="4">
    <source>
        <dbReference type="PROSITE-ProRule" id="PRU00335"/>
    </source>
</evidence>
<dbReference type="PRINTS" id="PR00455">
    <property type="entry name" value="HTHTETR"/>
</dbReference>
<keyword evidence="1" id="KW-0805">Transcription regulation</keyword>
<keyword evidence="7" id="KW-1185">Reference proteome</keyword>
<name>A0A3A3YZY4_9ACTN</name>
<dbReference type="GO" id="GO:0003700">
    <property type="term" value="F:DNA-binding transcription factor activity"/>
    <property type="evidence" value="ECO:0007669"/>
    <property type="project" value="TreeGrafter"/>
</dbReference>
<comment type="caution">
    <text evidence="6">The sequence shown here is derived from an EMBL/GenBank/DDBJ whole genome shotgun (WGS) entry which is preliminary data.</text>
</comment>
<dbReference type="InterPro" id="IPR050109">
    <property type="entry name" value="HTH-type_TetR-like_transc_reg"/>
</dbReference>
<reference evidence="6 7" key="1">
    <citation type="submission" date="2018-09" db="EMBL/GenBank/DDBJ databases">
        <title>YIM 75000 draft genome.</title>
        <authorList>
            <person name="Tang S."/>
            <person name="Feng Y."/>
        </authorList>
    </citation>
    <scope>NUCLEOTIDE SEQUENCE [LARGE SCALE GENOMIC DNA]</scope>
    <source>
        <strain evidence="6 7">YIM 75000</strain>
    </source>
</reference>
<evidence type="ECO:0000259" key="5">
    <source>
        <dbReference type="PROSITE" id="PS50977"/>
    </source>
</evidence>
<sequence length="250" mass="26785">MAEGAAGGAPGYVPTRRERARAATVDEIKQTALRLVRERGTTDVPFADVARAMGMTAPALYRYFADRDALLTALLTDAYGDLADALAGAAAQVPEDDLGSRLLVVGRAYRDWARREPQRFALMFGLPVPGYHAPEEGPLTEAAKRAVRNLHGLMTSAAAAGRLGPPLLTGVAEPVAQEMCATQEGWYDDPLPADSYQAMLHLWSLLQGAVTLDAYGHFDWLSEATRDALFDAQVRLGARLAGLPEPPEGA</sequence>
<dbReference type="InterPro" id="IPR009057">
    <property type="entry name" value="Homeodomain-like_sf"/>
</dbReference>
<feature type="domain" description="HTH tetR-type" evidence="5">
    <location>
        <begin position="22"/>
        <end position="82"/>
    </location>
</feature>
<dbReference type="GO" id="GO:0000976">
    <property type="term" value="F:transcription cis-regulatory region binding"/>
    <property type="evidence" value="ECO:0007669"/>
    <property type="project" value="TreeGrafter"/>
</dbReference>
<organism evidence="6 7">
    <name type="scientific">Vallicoccus soli</name>
    <dbReference type="NCBI Taxonomy" id="2339232"/>
    <lineage>
        <taxon>Bacteria</taxon>
        <taxon>Bacillati</taxon>
        <taxon>Actinomycetota</taxon>
        <taxon>Actinomycetes</taxon>
        <taxon>Motilibacterales</taxon>
        <taxon>Vallicoccaceae</taxon>
        <taxon>Vallicoccus</taxon>
    </lineage>
</organism>
<evidence type="ECO:0000313" key="6">
    <source>
        <dbReference type="EMBL" id="RJK97539.1"/>
    </source>
</evidence>
<dbReference type="PROSITE" id="PS50977">
    <property type="entry name" value="HTH_TETR_2"/>
    <property type="match status" value="1"/>
</dbReference>
<feature type="DNA-binding region" description="H-T-H motif" evidence="4">
    <location>
        <begin position="45"/>
        <end position="64"/>
    </location>
</feature>